<protein>
    <submittedName>
        <fullName evidence="1">UDP-N-acetyl-D-mannosamine dehydrogenase</fullName>
    </submittedName>
</protein>
<keyword evidence="2" id="KW-1185">Reference proteome</keyword>
<dbReference type="Proteomes" id="UP000325081">
    <property type="component" value="Unassembled WGS sequence"/>
</dbReference>
<comment type="caution">
    <text evidence="1">The sequence shown here is derived from an EMBL/GenBank/DDBJ whole genome shotgun (WGS) entry which is preliminary data.</text>
</comment>
<name>A0A5A7PPN1_STRAF</name>
<dbReference type="OrthoDB" id="1837928at2759"/>
<organism evidence="1 2">
    <name type="scientific">Striga asiatica</name>
    <name type="common">Asiatic witchweed</name>
    <name type="synonym">Buchnera asiatica</name>
    <dbReference type="NCBI Taxonomy" id="4170"/>
    <lineage>
        <taxon>Eukaryota</taxon>
        <taxon>Viridiplantae</taxon>
        <taxon>Streptophyta</taxon>
        <taxon>Embryophyta</taxon>
        <taxon>Tracheophyta</taxon>
        <taxon>Spermatophyta</taxon>
        <taxon>Magnoliopsida</taxon>
        <taxon>eudicotyledons</taxon>
        <taxon>Gunneridae</taxon>
        <taxon>Pentapetalae</taxon>
        <taxon>asterids</taxon>
        <taxon>lamiids</taxon>
        <taxon>Lamiales</taxon>
        <taxon>Orobanchaceae</taxon>
        <taxon>Buchnereae</taxon>
        <taxon>Striga</taxon>
    </lineage>
</organism>
<accession>A0A5A7PPN1</accession>
<sequence>MTRVGRLQHYQSQWFSEYEGRNEARWTTFTQQNDARWTSFVESNDARWTSFVESNDARWTEQTRRWNEFVQGNEAHWTAHDSRWDTWADQQYQQLHARPVLAPRYIDWEYFNDELETGDERYIRLFDLEEFEDTEAYAYRYLTLEFFSTVATHENGKYLTARLKGTEYKITDKVLRDMYNFDPSIKSRHSPMGFKVDPHWAVISPCETYKKSGSSSGLISDLAHVVIHNYISQMIFGKKESNKYLKDTLFDIRNDTRRGPNLGHVVSKLAEYFGVKTDEPPIRAKLIYQKDLGHPGYLINPHTPKPVTKRASYNAYCEEMAGPADENPNDEDEDELDANRHPTRKIIQPPPLIDAHTGASSQLAAPVWFSAYEARNEARWTTFTQQNDTRWTSFVESNDARWTSFVESNDARWTEQTRRWNEFVQGNEVHWTAHDSRWDTWADQPYQ</sequence>
<feature type="non-terminal residue" evidence="1">
    <location>
        <position position="447"/>
    </location>
</feature>
<evidence type="ECO:0000313" key="2">
    <source>
        <dbReference type="Proteomes" id="UP000325081"/>
    </source>
</evidence>
<reference evidence="2" key="1">
    <citation type="journal article" date="2019" name="Curr. Biol.">
        <title>Genome Sequence of Striga asiatica Provides Insight into the Evolution of Plant Parasitism.</title>
        <authorList>
            <person name="Yoshida S."/>
            <person name="Kim S."/>
            <person name="Wafula E.K."/>
            <person name="Tanskanen J."/>
            <person name="Kim Y.M."/>
            <person name="Honaas L."/>
            <person name="Yang Z."/>
            <person name="Spallek T."/>
            <person name="Conn C.E."/>
            <person name="Ichihashi Y."/>
            <person name="Cheong K."/>
            <person name="Cui S."/>
            <person name="Der J.P."/>
            <person name="Gundlach H."/>
            <person name="Jiao Y."/>
            <person name="Hori C."/>
            <person name="Ishida J.K."/>
            <person name="Kasahara H."/>
            <person name="Kiba T."/>
            <person name="Kim M.S."/>
            <person name="Koo N."/>
            <person name="Laohavisit A."/>
            <person name="Lee Y.H."/>
            <person name="Lumba S."/>
            <person name="McCourt P."/>
            <person name="Mortimer J.C."/>
            <person name="Mutuku J.M."/>
            <person name="Nomura T."/>
            <person name="Sasaki-Sekimoto Y."/>
            <person name="Seto Y."/>
            <person name="Wang Y."/>
            <person name="Wakatake T."/>
            <person name="Sakakibara H."/>
            <person name="Demura T."/>
            <person name="Yamaguchi S."/>
            <person name="Yoneyama K."/>
            <person name="Manabe R.I."/>
            <person name="Nelson D.C."/>
            <person name="Schulman A.H."/>
            <person name="Timko M.P."/>
            <person name="dePamphilis C.W."/>
            <person name="Choi D."/>
            <person name="Shirasu K."/>
        </authorList>
    </citation>
    <scope>NUCLEOTIDE SEQUENCE [LARGE SCALE GENOMIC DNA]</scope>
    <source>
        <strain evidence="2">cv. UVA1</strain>
    </source>
</reference>
<evidence type="ECO:0000313" key="1">
    <source>
        <dbReference type="EMBL" id="GER34432.1"/>
    </source>
</evidence>
<dbReference type="AlphaFoldDB" id="A0A5A7PPN1"/>
<proteinExistence type="predicted"/>
<dbReference type="EMBL" id="BKCP01004894">
    <property type="protein sequence ID" value="GER34432.1"/>
    <property type="molecule type" value="Genomic_DNA"/>
</dbReference>
<gene>
    <name evidence="1" type="ORF">STAS_10654</name>
</gene>